<comment type="similarity">
    <text evidence="1">Belongs to the disease resistance NB-LRR family.</text>
</comment>
<reference evidence="7 8" key="1">
    <citation type="journal article" date="2021" name="BMC Genomics">
        <title>Datura genome reveals duplications of psychoactive alkaloid biosynthetic genes and high mutation rate following tissue culture.</title>
        <authorList>
            <person name="Rajewski A."/>
            <person name="Carter-House D."/>
            <person name="Stajich J."/>
            <person name="Litt A."/>
        </authorList>
    </citation>
    <scope>NUCLEOTIDE SEQUENCE [LARGE SCALE GENOMIC DNA]</scope>
    <source>
        <strain evidence="7">AR-01</strain>
    </source>
</reference>
<dbReference type="InterPro" id="IPR032675">
    <property type="entry name" value="LRR_dom_sf"/>
</dbReference>
<keyword evidence="4" id="KW-0067">ATP-binding</keyword>
<dbReference type="InterPro" id="IPR002182">
    <property type="entry name" value="NB-ARC"/>
</dbReference>
<sequence length="1196" mass="135176">MQPWMSLGASLVAKAVDYTVAPLGHQLRYLYQYKKNADNLKKQAERLHDTTEDIQGLVNEAKKNDREIKRTVKRWLQEVDILTAEIESWDDETNLSKMRLTCLISRYKQSKVAAKKIIAIQELLGRTPTEDVSILQGPPLNMPFISNQEKPKEDQVIEMAASHSSAVVNGALLSVDDIAIKQRLTMDPIIADQLRKNVENIIHQQREAVNQIIEELQDDHYKVIGIYGMGGIGKTTLAKEVGKLARDCGIVKKVIMVVVSQKPKTRKIQGQIADMLGLRLEEESKLGRAGRLYTVLSQERVLLILDDVWSYIDLAEIGIPHGDEHKACRIMLTTRQKDLCTAMGTKGIPLRLLSEEESSYLLRKNACTSTSDLPQELDGMVMNFVKECQGLPLALVTVGSALRGKGLLEWKAALQLLKKSQPLSTTYAEKTIFSCLMLSYNFLGNEEIRLCFLMCCLYPEDREISIEDLTRDGIGKGLFLDVDTIEEARARVCLRVSQLKASCLLLSAGKEGFVKMHDVVRDFAIYIASDEKHGFMVRAGHNLNEWPRRESFSQKAAISFMSNDIHVLPRDVHCPNLQILLLGENEGLEQIPENFFIQMKMLQVLDLSERVGIHSLNPCFDLLPNATRKSRRPLRFPSSVKVLTNLRTLRLDRCKLGDVSILGKLKILEILSLYGSSIRELPYELGNLVNLRLLDLSFCQYLQKIPENLISRLVQLEELYMGGSFQLWQLADGSVERSGQASLSELMSLSHLNILCVEVSTLLAFSENFDLSSIHKFEITVGYNSAICYPNSRAFYLREIKTGLPNGMRHMLQFTEELTMFCACKEILKSIFDVEGGLNHLRALEITANEDIQYLIDDVLHSDAPVILGALEKLHLRNLKKLFLLSVRSIKAGSFQNLRILKVDLCHNLITLLGTELLLRLSSIEEVHVYSCNMLFTIFPLHKAAFNEEPKLLSMLKRIRLCRLPALSKLWWVSNQSLHLQKIQCFNNLTDVEISYCDNLRYVFPSVATQNLCQLDNLKILRCHRLERIIEEASDGMSENVEASEGMSANVQNGHVLFPNLRAIHVESCNNLRNLFSVISARSLGKLKELKVNEMPNLVELISHEESEREEEKDKMIVLPELKSLTITKSKCVERLCAEAFIMDLPSLEEFVLLECTKMADAVKHGLGNASNLHKAQIGEQSFIGEMAQQVFSGKV</sequence>
<dbReference type="InterPro" id="IPR042197">
    <property type="entry name" value="Apaf_helical"/>
</dbReference>
<evidence type="ECO:0000259" key="6">
    <source>
        <dbReference type="SMART" id="SM00382"/>
    </source>
</evidence>
<keyword evidence="2" id="KW-0433">Leucine-rich repeat</keyword>
<dbReference type="Gene3D" id="3.80.10.10">
    <property type="entry name" value="Ribonuclease Inhibitor"/>
    <property type="match status" value="3"/>
</dbReference>
<dbReference type="PANTHER" id="PTHR33463">
    <property type="entry name" value="NB-ARC DOMAIN-CONTAINING PROTEIN-RELATED"/>
    <property type="match status" value="1"/>
</dbReference>
<proteinExistence type="inferred from homology"/>
<keyword evidence="5" id="KW-0175">Coiled coil</keyword>
<comment type="caution">
    <text evidence="7">The sequence shown here is derived from an EMBL/GenBank/DDBJ whole genome shotgun (WGS) entry which is preliminary data.</text>
</comment>
<dbReference type="InterPro" id="IPR057135">
    <property type="entry name" value="At4g27190-like_LRR"/>
</dbReference>
<dbReference type="SUPFAM" id="SSF52047">
    <property type="entry name" value="RNI-like"/>
    <property type="match status" value="1"/>
</dbReference>
<evidence type="ECO:0000256" key="3">
    <source>
        <dbReference type="ARBA" id="ARBA00022821"/>
    </source>
</evidence>
<name>A0ABS8UTP4_DATST</name>
<dbReference type="PRINTS" id="PR00364">
    <property type="entry name" value="DISEASERSIST"/>
</dbReference>
<dbReference type="EMBL" id="JACEIK010002658">
    <property type="protein sequence ID" value="MCD9638248.1"/>
    <property type="molecule type" value="Genomic_DNA"/>
</dbReference>
<feature type="domain" description="AAA+ ATPase" evidence="6">
    <location>
        <begin position="220"/>
        <end position="365"/>
    </location>
</feature>
<dbReference type="SUPFAM" id="SSF52058">
    <property type="entry name" value="L domain-like"/>
    <property type="match status" value="1"/>
</dbReference>
<dbReference type="InterPro" id="IPR003593">
    <property type="entry name" value="AAA+_ATPase"/>
</dbReference>
<protein>
    <recommendedName>
        <fullName evidence="6">AAA+ ATPase domain-containing protein</fullName>
    </recommendedName>
</protein>
<dbReference type="SMART" id="SM00382">
    <property type="entry name" value="AAA"/>
    <property type="match status" value="1"/>
</dbReference>
<feature type="coiled-coil region" evidence="5">
    <location>
        <begin position="30"/>
        <end position="92"/>
    </location>
</feature>
<dbReference type="Gene3D" id="1.10.8.430">
    <property type="entry name" value="Helical domain of apoptotic protease-activating factors"/>
    <property type="match status" value="1"/>
</dbReference>
<evidence type="ECO:0000256" key="1">
    <source>
        <dbReference type="ARBA" id="ARBA00008894"/>
    </source>
</evidence>
<evidence type="ECO:0000313" key="7">
    <source>
        <dbReference type="EMBL" id="MCD9638248.1"/>
    </source>
</evidence>
<keyword evidence="3" id="KW-0611">Plant defense</keyword>
<gene>
    <name evidence="7" type="ORF">HAX54_022100</name>
</gene>
<dbReference type="InterPro" id="IPR027417">
    <property type="entry name" value="P-loop_NTPase"/>
</dbReference>
<dbReference type="Pfam" id="PF23247">
    <property type="entry name" value="LRR_RPS2"/>
    <property type="match status" value="2"/>
</dbReference>
<dbReference type="Pfam" id="PF00931">
    <property type="entry name" value="NB-ARC"/>
    <property type="match status" value="1"/>
</dbReference>
<accession>A0ABS8UTP4</accession>
<evidence type="ECO:0000256" key="5">
    <source>
        <dbReference type="SAM" id="Coils"/>
    </source>
</evidence>
<keyword evidence="4" id="KW-0547">Nucleotide-binding</keyword>
<dbReference type="SUPFAM" id="SSF52540">
    <property type="entry name" value="P-loop containing nucleoside triphosphate hydrolases"/>
    <property type="match status" value="1"/>
</dbReference>
<dbReference type="InterPro" id="IPR050905">
    <property type="entry name" value="Plant_NBS-LRR"/>
</dbReference>
<dbReference type="Proteomes" id="UP000823775">
    <property type="component" value="Unassembled WGS sequence"/>
</dbReference>
<keyword evidence="8" id="KW-1185">Reference proteome</keyword>
<evidence type="ECO:0000256" key="2">
    <source>
        <dbReference type="ARBA" id="ARBA00022614"/>
    </source>
</evidence>
<evidence type="ECO:0000313" key="8">
    <source>
        <dbReference type="Proteomes" id="UP000823775"/>
    </source>
</evidence>
<dbReference type="Gene3D" id="3.40.50.300">
    <property type="entry name" value="P-loop containing nucleotide triphosphate hydrolases"/>
    <property type="match status" value="1"/>
</dbReference>
<dbReference type="PANTHER" id="PTHR33463:SF169">
    <property type="entry name" value="AAA+ ATPASE DOMAIN-CONTAINING PROTEIN"/>
    <property type="match status" value="1"/>
</dbReference>
<evidence type="ECO:0000256" key="4">
    <source>
        <dbReference type="ARBA" id="ARBA00022840"/>
    </source>
</evidence>
<organism evidence="7 8">
    <name type="scientific">Datura stramonium</name>
    <name type="common">Jimsonweed</name>
    <name type="synonym">Common thornapple</name>
    <dbReference type="NCBI Taxonomy" id="4076"/>
    <lineage>
        <taxon>Eukaryota</taxon>
        <taxon>Viridiplantae</taxon>
        <taxon>Streptophyta</taxon>
        <taxon>Embryophyta</taxon>
        <taxon>Tracheophyta</taxon>
        <taxon>Spermatophyta</taxon>
        <taxon>Magnoliopsida</taxon>
        <taxon>eudicotyledons</taxon>
        <taxon>Gunneridae</taxon>
        <taxon>Pentapetalae</taxon>
        <taxon>asterids</taxon>
        <taxon>lamiids</taxon>
        <taxon>Solanales</taxon>
        <taxon>Solanaceae</taxon>
        <taxon>Solanoideae</taxon>
        <taxon>Datureae</taxon>
        <taxon>Datura</taxon>
    </lineage>
</organism>